<dbReference type="EMBL" id="JARKIK010000017">
    <property type="protein sequence ID" value="KAK8746628.1"/>
    <property type="molecule type" value="Genomic_DNA"/>
</dbReference>
<reference evidence="4 5" key="1">
    <citation type="journal article" date="2024" name="BMC Genomics">
        <title>Genome assembly of redclaw crayfish (Cherax quadricarinatus) provides insights into its immune adaptation and hypoxia tolerance.</title>
        <authorList>
            <person name="Liu Z."/>
            <person name="Zheng J."/>
            <person name="Li H."/>
            <person name="Fang K."/>
            <person name="Wang S."/>
            <person name="He J."/>
            <person name="Zhou D."/>
            <person name="Weng S."/>
            <person name="Chi M."/>
            <person name="Gu Z."/>
            <person name="He J."/>
            <person name="Li F."/>
            <person name="Wang M."/>
        </authorList>
    </citation>
    <scope>NUCLEOTIDE SEQUENCE [LARGE SCALE GENOMIC DNA]</scope>
    <source>
        <strain evidence="4">ZL_2023a</strain>
    </source>
</reference>
<gene>
    <name evidence="4" type="ORF">OTU49_017112</name>
</gene>
<dbReference type="PROSITE" id="PS00678">
    <property type="entry name" value="WD_REPEATS_1"/>
    <property type="match status" value="2"/>
</dbReference>
<evidence type="ECO:0000313" key="5">
    <source>
        <dbReference type="Proteomes" id="UP001445076"/>
    </source>
</evidence>
<dbReference type="SMART" id="SM00320">
    <property type="entry name" value="WD40"/>
    <property type="match status" value="4"/>
</dbReference>
<dbReference type="SUPFAM" id="SSF50978">
    <property type="entry name" value="WD40 repeat-like"/>
    <property type="match status" value="1"/>
</dbReference>
<proteinExistence type="predicted"/>
<dbReference type="InterPro" id="IPR001680">
    <property type="entry name" value="WD40_rpt"/>
</dbReference>
<dbReference type="EMBL" id="JARKIK010000017">
    <property type="protein sequence ID" value="KAK8746624.1"/>
    <property type="molecule type" value="Genomic_DNA"/>
</dbReference>
<dbReference type="PROSITE" id="PS50294">
    <property type="entry name" value="WD_REPEATS_REGION"/>
    <property type="match status" value="1"/>
</dbReference>
<sequence>MSKPAPDPVFVLRGAKSPVMSVAFLQPSEGGKVEKLAAGTQDGDMLIWDLKTKCVVKEWSSNSSSSVQWLYSHSLEELWAHERHCSIKVWDISASVPQVKVQYPISEYLGFSQSHFTTLDNYRSLLAIPGPNQEGVTVWDVDTKAKVCSLLPPDPPKCGSLMQVRWVKAARNNSLLVAYESGHISLWNWENSSIITEVHVSENPLCLTFDDNIQIGIIGTASEKVFIFCISSELIMSVVKELCITNAGLSSCIIRPDGKLLVTGGWDSRIRVFSSKKFKPLAVLHYHKKTIECLAYSPCDVEHFGLGFLLAAGSSDKSISLWNVFNV</sequence>
<evidence type="ECO:0008006" key="6">
    <source>
        <dbReference type="Google" id="ProtNLM"/>
    </source>
</evidence>
<protein>
    <recommendedName>
        <fullName evidence="6">Guanine nucleotide-binding protein subunit beta-like protein 1</fullName>
    </recommendedName>
</protein>
<keyword evidence="1 3" id="KW-0853">WD repeat</keyword>
<dbReference type="EMBL" id="JARKIK010000017">
    <property type="protein sequence ID" value="KAK8746629.1"/>
    <property type="molecule type" value="Genomic_DNA"/>
</dbReference>
<feature type="repeat" description="WD" evidence="3">
    <location>
        <begin position="284"/>
        <end position="327"/>
    </location>
</feature>
<dbReference type="Proteomes" id="UP001445076">
    <property type="component" value="Unassembled WGS sequence"/>
</dbReference>
<evidence type="ECO:0000256" key="3">
    <source>
        <dbReference type="PROSITE-ProRule" id="PRU00221"/>
    </source>
</evidence>
<evidence type="ECO:0000256" key="2">
    <source>
        <dbReference type="ARBA" id="ARBA00022737"/>
    </source>
</evidence>
<name>A0AAW0Y3S1_CHEQU</name>
<dbReference type="InterPro" id="IPR015943">
    <property type="entry name" value="WD40/YVTN_repeat-like_dom_sf"/>
</dbReference>
<dbReference type="AlphaFoldDB" id="A0AAW0Y3S1"/>
<evidence type="ECO:0000313" key="4">
    <source>
        <dbReference type="EMBL" id="KAK8746629.1"/>
    </source>
</evidence>
<dbReference type="InterPro" id="IPR019775">
    <property type="entry name" value="WD40_repeat_CS"/>
</dbReference>
<keyword evidence="5" id="KW-1185">Reference proteome</keyword>
<accession>A0AAW0Y3S1</accession>
<evidence type="ECO:0000256" key="1">
    <source>
        <dbReference type="ARBA" id="ARBA00022574"/>
    </source>
</evidence>
<dbReference type="PANTHER" id="PTHR19854:SF1">
    <property type="entry name" value="GUANINE NUCLEOTIDE-BINDING PROTEIN SUBUNIT BETA-LIKE PROTEIN 1"/>
    <property type="match status" value="1"/>
</dbReference>
<dbReference type="PANTHER" id="PTHR19854">
    <property type="entry name" value="TRANSDUCIN BETA-LIKE 3"/>
    <property type="match status" value="1"/>
</dbReference>
<dbReference type="InterPro" id="IPR036322">
    <property type="entry name" value="WD40_repeat_dom_sf"/>
</dbReference>
<dbReference type="EMBL" id="JARKIK010000017">
    <property type="protein sequence ID" value="KAK8746625.1"/>
    <property type="molecule type" value="Genomic_DNA"/>
</dbReference>
<organism evidence="4 5">
    <name type="scientific">Cherax quadricarinatus</name>
    <name type="common">Australian red claw crayfish</name>
    <dbReference type="NCBI Taxonomy" id="27406"/>
    <lineage>
        <taxon>Eukaryota</taxon>
        <taxon>Metazoa</taxon>
        <taxon>Ecdysozoa</taxon>
        <taxon>Arthropoda</taxon>
        <taxon>Crustacea</taxon>
        <taxon>Multicrustacea</taxon>
        <taxon>Malacostraca</taxon>
        <taxon>Eumalacostraca</taxon>
        <taxon>Eucarida</taxon>
        <taxon>Decapoda</taxon>
        <taxon>Pleocyemata</taxon>
        <taxon>Astacidea</taxon>
        <taxon>Parastacoidea</taxon>
        <taxon>Parastacidae</taxon>
        <taxon>Cherax</taxon>
    </lineage>
</organism>
<dbReference type="Gene3D" id="2.130.10.10">
    <property type="entry name" value="YVTN repeat-like/Quinoprotein amine dehydrogenase"/>
    <property type="match status" value="3"/>
</dbReference>
<reference evidence="4" key="2">
    <citation type="submission" date="2024-01" db="EMBL/GenBank/DDBJ databases">
        <authorList>
            <person name="He J."/>
            <person name="Wang M."/>
            <person name="Zheng J."/>
            <person name="Liu Z."/>
        </authorList>
    </citation>
    <scope>NUCLEOTIDE SEQUENCE</scope>
    <source>
        <strain evidence="4">ZL_2023a</strain>
        <tissue evidence="4">Muscle</tissue>
    </source>
</reference>
<comment type="caution">
    <text evidence="4">The sequence shown here is derived from an EMBL/GenBank/DDBJ whole genome shotgun (WGS) entry which is preliminary data.</text>
</comment>
<dbReference type="Pfam" id="PF00400">
    <property type="entry name" value="WD40"/>
    <property type="match status" value="3"/>
</dbReference>
<dbReference type="PROSITE" id="PS50082">
    <property type="entry name" value="WD_REPEATS_2"/>
    <property type="match status" value="1"/>
</dbReference>
<keyword evidence="2" id="KW-0677">Repeat</keyword>